<dbReference type="Proteomes" id="UP001056336">
    <property type="component" value="Chromosome"/>
</dbReference>
<reference evidence="4" key="1">
    <citation type="journal article" date="2018" name="Int. J. Syst. Evol. Microbiol.">
        <title>Jatrophihabitans telluris sp. nov., isolated from sediment soil of lava forest wetlands and the emended description of the genus Jatrophihabitans.</title>
        <authorList>
            <person name="Lee K.C."/>
            <person name="Suh M.K."/>
            <person name="Eom M.K."/>
            <person name="Kim K.K."/>
            <person name="Kim J.S."/>
            <person name="Kim D.S."/>
            <person name="Ko S.H."/>
            <person name="Shin Y.K."/>
            <person name="Lee J.S."/>
        </authorList>
    </citation>
    <scope>NUCLEOTIDE SEQUENCE</scope>
    <source>
        <strain evidence="4">N237</strain>
    </source>
</reference>
<evidence type="ECO:0000256" key="2">
    <source>
        <dbReference type="ARBA" id="ARBA00022679"/>
    </source>
</evidence>
<keyword evidence="5" id="KW-1185">Reference proteome</keyword>
<dbReference type="RefSeq" id="WP_249769199.1">
    <property type="nucleotide sequence ID" value="NZ_CP097332.1"/>
</dbReference>
<dbReference type="InterPro" id="IPR050194">
    <property type="entry name" value="Glycosyltransferase_grp1"/>
</dbReference>
<dbReference type="InterPro" id="IPR028098">
    <property type="entry name" value="Glyco_trans_4-like_N"/>
</dbReference>
<reference evidence="4" key="2">
    <citation type="submission" date="2022-05" db="EMBL/GenBank/DDBJ databases">
        <authorList>
            <person name="Kim J.-S."/>
            <person name="Lee K."/>
            <person name="Suh M."/>
            <person name="Eom M."/>
            <person name="Kim J.-S."/>
            <person name="Kim D.-S."/>
            <person name="Ko S.-H."/>
            <person name="Shin Y."/>
            <person name="Lee J.-S."/>
        </authorList>
    </citation>
    <scope>NUCLEOTIDE SEQUENCE</scope>
    <source>
        <strain evidence="4">N237</strain>
    </source>
</reference>
<evidence type="ECO:0000256" key="1">
    <source>
        <dbReference type="ARBA" id="ARBA00022676"/>
    </source>
</evidence>
<protein>
    <submittedName>
        <fullName evidence="4">Glycosyltransferase family 4 protein</fullName>
    </submittedName>
</protein>
<gene>
    <name evidence="4" type="ORF">M6D93_10895</name>
</gene>
<evidence type="ECO:0000313" key="5">
    <source>
        <dbReference type="Proteomes" id="UP001056336"/>
    </source>
</evidence>
<dbReference type="PANTHER" id="PTHR45947:SF3">
    <property type="entry name" value="SULFOQUINOVOSYL TRANSFERASE SQD2"/>
    <property type="match status" value="1"/>
</dbReference>
<sequence>MRIGIVCPYSWDIPGGVQAHVRDLAETLISLGHAVSVLAPGDEDTPALPDYVVAAGKTVPIPYNGSVARLQFGLVSATRVRRWLRDGEFDVVHVHEPAPPSLSLLTVLLADAPLVATFHSSSERSRFLAMFDGVVQAVLERLSGRIAVSQAARKMIMVHLGADAVVIPNGVAVSAYAQAEPLAGYPRDPVRGGTVGFIGRYDEPRKGMSVLLEALQELIVTRPGIELLVAGRGDEDDFLRELPQELSGAVRMLGMVSEPEKASLLRSVDVYVAPNTGGESFGIILLEAMAARTAIVASDLDAFSRVLDDGRAGVLFPTRDAAALAGALESVLADPALRGQLAEASAEVVRPYDWGVVATQILRVYEIAIAGSVPV</sequence>
<evidence type="ECO:0000259" key="3">
    <source>
        <dbReference type="Pfam" id="PF13439"/>
    </source>
</evidence>
<dbReference type="PANTHER" id="PTHR45947">
    <property type="entry name" value="SULFOQUINOVOSYL TRANSFERASE SQD2"/>
    <property type="match status" value="1"/>
</dbReference>
<dbReference type="SUPFAM" id="SSF53756">
    <property type="entry name" value="UDP-Glycosyltransferase/glycogen phosphorylase"/>
    <property type="match status" value="1"/>
</dbReference>
<dbReference type="Pfam" id="PF13692">
    <property type="entry name" value="Glyco_trans_1_4"/>
    <property type="match status" value="1"/>
</dbReference>
<evidence type="ECO:0000313" key="4">
    <source>
        <dbReference type="EMBL" id="UQX86814.1"/>
    </source>
</evidence>
<dbReference type="Gene3D" id="3.40.50.2000">
    <property type="entry name" value="Glycogen Phosphorylase B"/>
    <property type="match status" value="2"/>
</dbReference>
<keyword evidence="2" id="KW-0808">Transferase</keyword>
<feature type="domain" description="Glycosyltransferase subfamily 4-like N-terminal" evidence="3">
    <location>
        <begin position="14"/>
        <end position="172"/>
    </location>
</feature>
<accession>A0ABY4QV21</accession>
<proteinExistence type="predicted"/>
<dbReference type="Pfam" id="PF13439">
    <property type="entry name" value="Glyco_transf_4"/>
    <property type="match status" value="1"/>
</dbReference>
<dbReference type="EMBL" id="CP097332">
    <property type="protein sequence ID" value="UQX86814.1"/>
    <property type="molecule type" value="Genomic_DNA"/>
</dbReference>
<organism evidence="4 5">
    <name type="scientific">Jatrophihabitans telluris</name>
    <dbReference type="NCBI Taxonomy" id="2038343"/>
    <lineage>
        <taxon>Bacteria</taxon>
        <taxon>Bacillati</taxon>
        <taxon>Actinomycetota</taxon>
        <taxon>Actinomycetes</taxon>
        <taxon>Jatrophihabitantales</taxon>
        <taxon>Jatrophihabitantaceae</taxon>
        <taxon>Jatrophihabitans</taxon>
    </lineage>
</organism>
<dbReference type="CDD" id="cd03801">
    <property type="entry name" value="GT4_PimA-like"/>
    <property type="match status" value="1"/>
</dbReference>
<keyword evidence="1" id="KW-0328">Glycosyltransferase</keyword>
<name>A0ABY4QV21_9ACTN</name>